<sequence length="291" mass="31932">MPTASPWFHCDTVGWEGGCLYPVLRPSGVLAETQVGAICSLHGPCASALPHRALELRLIHAQALRNPQHRSERNISGTAHSNTSRGDNSETNQYTEISHFYLRKRAGVHKLAGVPVVVTDPSAVSGPGKELQMLGTRPVERFRDLRPDEVTDLFTTTQRVAGVVEKHFGASSLTIAIQDGPEAGQTVKHLHVHVLPRKAGDFERNDSVYEEVTLSPAFHVPERVLGGRKGGVTRSDGAQAESPGYDTCYPGYSATLPRLQKHDKEDQELPSRWRSEEEMANEASVLSRLFT</sequence>
<protein>
    <recommendedName>
        <fullName evidence="2">Bis(5'-adenosyl)-triphosphatase</fullName>
        <ecNumber evidence="14">2.7.7.51</ecNumber>
        <ecNumber evidence="1">3.6.1.29</ecNumber>
        <ecNumber evidence="13">3.6.2.1</ecNumber>
    </recommendedName>
    <alternativeName>
        <fullName evidence="8">AP3A hydrolase</fullName>
    </alternativeName>
    <alternativeName>
        <fullName evidence="15">Adenosine 5'-monophosphoramidase FHIT</fullName>
    </alternativeName>
    <alternativeName>
        <fullName evidence="16">Adenylylsulfatase</fullName>
    </alternativeName>
    <alternativeName>
        <fullName evidence="18">Adenylylsulfate-ammonia adenylyltransferase</fullName>
    </alternativeName>
    <alternativeName>
        <fullName evidence="6">Diadenosine 5',5'''-P1,P3-triphosphate hydrolase</fullName>
    </alternativeName>
    <alternativeName>
        <fullName evidence="7">Dinucleosidetriphosphatase</fullName>
    </alternativeName>
    <alternativeName>
        <fullName evidence="17">Fragile histidine triad protein</fullName>
    </alternativeName>
</protein>
<gene>
    <name evidence="22" type="ORF">P4O66_006433</name>
</gene>
<evidence type="ECO:0000256" key="8">
    <source>
        <dbReference type="ARBA" id="ARBA00031824"/>
    </source>
</evidence>
<keyword evidence="3" id="KW-0547">Nucleotide-binding</keyword>
<feature type="compositionally biased region" description="Basic and acidic residues" evidence="20">
    <location>
        <begin position="262"/>
        <end position="277"/>
    </location>
</feature>
<evidence type="ECO:0000256" key="14">
    <source>
        <dbReference type="ARBA" id="ARBA00066878"/>
    </source>
</evidence>
<dbReference type="FunFam" id="3.30.428.10:FF:000011">
    <property type="entry name" value="Fragile histidine triad"/>
    <property type="match status" value="1"/>
</dbReference>
<evidence type="ECO:0000256" key="3">
    <source>
        <dbReference type="ARBA" id="ARBA00022741"/>
    </source>
</evidence>
<evidence type="ECO:0000256" key="1">
    <source>
        <dbReference type="ARBA" id="ARBA00012377"/>
    </source>
</evidence>
<feature type="region of interest" description="Disordered" evidence="20">
    <location>
        <begin position="65"/>
        <end position="91"/>
    </location>
</feature>
<feature type="region of interest" description="Disordered" evidence="20">
    <location>
        <begin position="262"/>
        <end position="291"/>
    </location>
</feature>
<keyword evidence="4" id="KW-0378">Hydrolase</keyword>
<dbReference type="InterPro" id="IPR052677">
    <property type="entry name" value="Dinucleoside_ppp_hydrolase"/>
</dbReference>
<dbReference type="PANTHER" id="PTHR46981:SF1">
    <property type="entry name" value="BIS(5'-ADENOSYL)-TRIPHOSPHATASE"/>
    <property type="match status" value="1"/>
</dbReference>
<evidence type="ECO:0000256" key="10">
    <source>
        <dbReference type="ARBA" id="ARBA00051421"/>
    </source>
</evidence>
<evidence type="ECO:0000256" key="2">
    <source>
        <dbReference type="ARBA" id="ARBA00014605"/>
    </source>
</evidence>
<evidence type="ECO:0000256" key="11">
    <source>
        <dbReference type="ARBA" id="ARBA00051546"/>
    </source>
</evidence>
<comment type="catalytic activity">
    <reaction evidence="9">
        <text>P(1),P(3)-bis(5'-adenosyl) triphosphate + H2O = AMP + ADP + 2 H(+)</text>
        <dbReference type="Rhea" id="RHEA:13893"/>
        <dbReference type="ChEBI" id="CHEBI:15377"/>
        <dbReference type="ChEBI" id="CHEBI:15378"/>
        <dbReference type="ChEBI" id="CHEBI:58529"/>
        <dbReference type="ChEBI" id="CHEBI:456215"/>
        <dbReference type="ChEBI" id="CHEBI:456216"/>
        <dbReference type="EC" id="3.6.1.29"/>
    </reaction>
</comment>
<evidence type="ECO:0000256" key="16">
    <source>
        <dbReference type="ARBA" id="ARBA00079058"/>
    </source>
</evidence>
<evidence type="ECO:0000256" key="19">
    <source>
        <dbReference type="PROSITE-ProRule" id="PRU00464"/>
    </source>
</evidence>
<evidence type="ECO:0000256" key="12">
    <source>
        <dbReference type="ARBA" id="ARBA00065296"/>
    </source>
</evidence>
<dbReference type="Gene3D" id="3.30.428.10">
    <property type="entry name" value="HIT-like"/>
    <property type="match status" value="1"/>
</dbReference>
<comment type="caution">
    <text evidence="22">The sequence shown here is derived from an EMBL/GenBank/DDBJ whole genome shotgun (WGS) entry which is preliminary data.</text>
</comment>
<dbReference type="SUPFAM" id="SSF54197">
    <property type="entry name" value="HIT-like"/>
    <property type="match status" value="1"/>
</dbReference>
<evidence type="ECO:0000256" key="13">
    <source>
        <dbReference type="ARBA" id="ARBA00066544"/>
    </source>
</evidence>
<dbReference type="GO" id="GO:0005634">
    <property type="term" value="C:nucleus"/>
    <property type="evidence" value="ECO:0007669"/>
    <property type="project" value="TreeGrafter"/>
</dbReference>
<dbReference type="GO" id="GO:0047710">
    <property type="term" value="F:bis(5'-adenosyl)-triphosphatase activity"/>
    <property type="evidence" value="ECO:0007669"/>
    <property type="project" value="UniProtKB-EC"/>
</dbReference>
<dbReference type="EC" id="2.7.7.51" evidence="14"/>
<evidence type="ECO:0000256" key="4">
    <source>
        <dbReference type="ARBA" id="ARBA00022801"/>
    </source>
</evidence>
<evidence type="ECO:0000256" key="5">
    <source>
        <dbReference type="ARBA" id="ARBA00024472"/>
    </source>
</evidence>
<dbReference type="GO" id="GO:0072332">
    <property type="term" value="P:intrinsic apoptotic signaling pathway by p53 class mediator"/>
    <property type="evidence" value="ECO:0007669"/>
    <property type="project" value="TreeGrafter"/>
</dbReference>
<dbReference type="InterPro" id="IPR036265">
    <property type="entry name" value="HIT-like_sf"/>
</dbReference>
<dbReference type="EMBL" id="JAROKS010000011">
    <property type="protein sequence ID" value="KAK1799915.1"/>
    <property type="molecule type" value="Genomic_DNA"/>
</dbReference>
<dbReference type="GO" id="GO:0006163">
    <property type="term" value="P:purine nucleotide metabolic process"/>
    <property type="evidence" value="ECO:0007669"/>
    <property type="project" value="TreeGrafter"/>
</dbReference>
<accession>A0AAD8ZJ76</accession>
<dbReference type="EC" id="3.6.1.29" evidence="1"/>
<keyword evidence="23" id="KW-1185">Reference proteome</keyword>
<dbReference type="AlphaFoldDB" id="A0AAD8ZJ76"/>
<organism evidence="22 23">
    <name type="scientific">Electrophorus voltai</name>
    <dbReference type="NCBI Taxonomy" id="2609070"/>
    <lineage>
        <taxon>Eukaryota</taxon>
        <taxon>Metazoa</taxon>
        <taxon>Chordata</taxon>
        <taxon>Craniata</taxon>
        <taxon>Vertebrata</taxon>
        <taxon>Euteleostomi</taxon>
        <taxon>Actinopterygii</taxon>
        <taxon>Neopterygii</taxon>
        <taxon>Teleostei</taxon>
        <taxon>Ostariophysi</taxon>
        <taxon>Gymnotiformes</taxon>
        <taxon>Gymnotoidei</taxon>
        <taxon>Gymnotidae</taxon>
        <taxon>Electrophorus</taxon>
    </lineage>
</organism>
<dbReference type="GO" id="GO:0031625">
    <property type="term" value="F:ubiquitin protein ligase binding"/>
    <property type="evidence" value="ECO:0007669"/>
    <property type="project" value="TreeGrafter"/>
</dbReference>
<evidence type="ECO:0000256" key="6">
    <source>
        <dbReference type="ARBA" id="ARBA00029905"/>
    </source>
</evidence>
<dbReference type="GO" id="GO:0005737">
    <property type="term" value="C:cytoplasm"/>
    <property type="evidence" value="ECO:0007669"/>
    <property type="project" value="TreeGrafter"/>
</dbReference>
<name>A0AAD8ZJ76_9TELE</name>
<dbReference type="PROSITE" id="PS51084">
    <property type="entry name" value="HIT_2"/>
    <property type="match status" value="1"/>
</dbReference>
<evidence type="ECO:0000256" key="9">
    <source>
        <dbReference type="ARBA" id="ARBA00047780"/>
    </source>
</evidence>
<comment type="catalytic activity">
    <reaction evidence="11">
        <text>adenosine 5'-phosphosulfate + NH4(+) = adenosine 5'-phosphoramidate + sulfate + 2 H(+)</text>
        <dbReference type="Rhea" id="RHEA:19197"/>
        <dbReference type="ChEBI" id="CHEBI:15378"/>
        <dbReference type="ChEBI" id="CHEBI:16189"/>
        <dbReference type="ChEBI" id="CHEBI:28938"/>
        <dbReference type="ChEBI" id="CHEBI:57890"/>
        <dbReference type="ChEBI" id="CHEBI:58243"/>
        <dbReference type="EC" id="2.7.7.51"/>
    </reaction>
</comment>
<comment type="subunit">
    <text evidence="12">Homodimer. Interacts with UBE2I. Interacts with MDM2. Interacts with CTNNB1. Identified in a complex with CTNNB1 and LEF1.</text>
</comment>
<evidence type="ECO:0000313" key="23">
    <source>
        <dbReference type="Proteomes" id="UP001239994"/>
    </source>
</evidence>
<dbReference type="GO" id="GO:0047627">
    <property type="term" value="F:adenylylsulfatase activity"/>
    <property type="evidence" value="ECO:0007669"/>
    <property type="project" value="UniProtKB-EC"/>
</dbReference>
<dbReference type="GO" id="GO:0005886">
    <property type="term" value="C:plasma membrane"/>
    <property type="evidence" value="ECO:0007669"/>
    <property type="project" value="TreeGrafter"/>
</dbReference>
<evidence type="ECO:0000313" key="22">
    <source>
        <dbReference type="EMBL" id="KAK1799915.1"/>
    </source>
</evidence>
<evidence type="ECO:0000256" key="18">
    <source>
        <dbReference type="ARBA" id="ARBA00081140"/>
    </source>
</evidence>
<feature type="short sequence motif" description="Histidine triad motif" evidence="19">
    <location>
        <begin position="189"/>
        <end position="193"/>
    </location>
</feature>
<comment type="catalytic activity">
    <reaction evidence="5">
        <text>adenosine 5'-phosphoramidate + H2O = NH4(+) + AMP</text>
        <dbReference type="Rhea" id="RHEA:67916"/>
        <dbReference type="ChEBI" id="CHEBI:15377"/>
        <dbReference type="ChEBI" id="CHEBI:28938"/>
        <dbReference type="ChEBI" id="CHEBI:57890"/>
        <dbReference type="ChEBI" id="CHEBI:456215"/>
    </reaction>
</comment>
<evidence type="ECO:0000256" key="7">
    <source>
        <dbReference type="ARBA" id="ARBA00031555"/>
    </source>
</evidence>
<dbReference type="PANTHER" id="PTHR46981">
    <property type="entry name" value="BIS(5'-ADENOSYL)-TRIPHOSPHATASE"/>
    <property type="match status" value="1"/>
</dbReference>
<dbReference type="Pfam" id="PF01230">
    <property type="entry name" value="HIT"/>
    <property type="match status" value="1"/>
</dbReference>
<dbReference type="InterPro" id="IPR011146">
    <property type="entry name" value="HIT-like"/>
</dbReference>
<dbReference type="GO" id="GO:0047352">
    <property type="term" value="F:adenylylsulfate-ammonia adenylyltransferase activity"/>
    <property type="evidence" value="ECO:0007669"/>
    <property type="project" value="UniProtKB-EC"/>
</dbReference>
<evidence type="ECO:0000256" key="17">
    <source>
        <dbReference type="ARBA" id="ARBA00079477"/>
    </source>
</evidence>
<dbReference type="Proteomes" id="UP001239994">
    <property type="component" value="Unassembled WGS sequence"/>
</dbReference>
<evidence type="ECO:0000256" key="15">
    <source>
        <dbReference type="ARBA" id="ARBA00076900"/>
    </source>
</evidence>
<feature type="compositionally biased region" description="Polar residues" evidence="20">
    <location>
        <begin position="74"/>
        <end position="91"/>
    </location>
</feature>
<dbReference type="InterPro" id="IPR019808">
    <property type="entry name" value="Histidine_triad_CS"/>
</dbReference>
<reference evidence="22" key="1">
    <citation type="submission" date="2023-03" db="EMBL/GenBank/DDBJ databases">
        <title>Electrophorus voltai genome.</title>
        <authorList>
            <person name="Bian C."/>
        </authorList>
    </citation>
    <scope>NUCLEOTIDE SEQUENCE</scope>
    <source>
        <strain evidence="22">CB-2022</strain>
        <tissue evidence="22">Muscle</tissue>
    </source>
</reference>
<dbReference type="EC" id="3.6.2.1" evidence="13"/>
<dbReference type="PROSITE" id="PS00892">
    <property type="entry name" value="HIT_1"/>
    <property type="match status" value="1"/>
</dbReference>
<proteinExistence type="predicted"/>
<dbReference type="GO" id="GO:0000166">
    <property type="term" value="F:nucleotide binding"/>
    <property type="evidence" value="ECO:0007669"/>
    <property type="project" value="UniProtKB-KW"/>
</dbReference>
<evidence type="ECO:0000259" key="21">
    <source>
        <dbReference type="PROSITE" id="PS51084"/>
    </source>
</evidence>
<dbReference type="GO" id="GO:0015964">
    <property type="term" value="P:diadenosine triphosphate catabolic process"/>
    <property type="evidence" value="ECO:0007669"/>
    <property type="project" value="TreeGrafter"/>
</dbReference>
<evidence type="ECO:0000256" key="20">
    <source>
        <dbReference type="SAM" id="MobiDB-lite"/>
    </source>
</evidence>
<dbReference type="GO" id="GO:0032435">
    <property type="term" value="P:negative regulation of proteasomal ubiquitin-dependent protein catabolic process"/>
    <property type="evidence" value="ECO:0007669"/>
    <property type="project" value="TreeGrafter"/>
</dbReference>
<feature type="domain" description="HIT" evidence="21">
    <location>
        <begin position="127"/>
        <end position="204"/>
    </location>
</feature>
<comment type="catalytic activity">
    <reaction evidence="10">
        <text>adenosine 5'-phosphosulfate + H2O = sulfate + AMP + 2 H(+)</text>
        <dbReference type="Rhea" id="RHEA:17041"/>
        <dbReference type="ChEBI" id="CHEBI:15377"/>
        <dbReference type="ChEBI" id="CHEBI:15378"/>
        <dbReference type="ChEBI" id="CHEBI:16189"/>
        <dbReference type="ChEBI" id="CHEBI:58243"/>
        <dbReference type="ChEBI" id="CHEBI:456215"/>
        <dbReference type="EC" id="3.6.2.1"/>
    </reaction>
</comment>